<proteinExistence type="predicted"/>
<gene>
    <name evidence="1" type="ORF">BBU118A_A58</name>
</gene>
<evidence type="ECO:0000313" key="1">
    <source>
        <dbReference type="EMBL" id="ACN93143.1"/>
    </source>
</evidence>
<dbReference type="PROSITE" id="PS51257">
    <property type="entry name" value="PROKAR_LIPOPROTEIN"/>
    <property type="match status" value="1"/>
</dbReference>
<evidence type="ECO:0000313" key="2">
    <source>
        <dbReference type="Proteomes" id="UP000006208"/>
    </source>
</evidence>
<sequence length="45" mass="5269">MKKYKLAFTKLGKTLLLCSFVCSCFDWLKTRTCRKNREIIGPVVE</sequence>
<dbReference type="AlphaFoldDB" id="A0A7U4DJ26"/>
<reference evidence="1 2" key="1">
    <citation type="journal article" date="2011" name="J. Bacteriol.">
        <title>Whole-genome sequences of thirteen isolates of Borrelia burgdorferi.</title>
        <authorList>
            <person name="Schutzer S.E."/>
            <person name="Fraser-Liggett C.M."/>
            <person name="Casjens S.R."/>
            <person name="Qiu W.G."/>
            <person name="Dunn J.J."/>
            <person name="Mongodin E.F."/>
            <person name="Luft B.J."/>
        </authorList>
    </citation>
    <scope>NUCLEOTIDE SEQUENCE [LARGE SCALE GENOMIC DNA]</scope>
    <source>
        <strain evidence="1 2">118a</strain>
        <plasmid evidence="1 2">118a_lp54</plasmid>
    </source>
</reference>
<evidence type="ECO:0008006" key="3">
    <source>
        <dbReference type="Google" id="ProtNLM"/>
    </source>
</evidence>
<geneLocation type="plasmid" evidence="1 2">
    <name>118a_lp54</name>
</geneLocation>
<protein>
    <recommendedName>
        <fullName evidence="3">Lipoprotein</fullName>
    </recommendedName>
</protein>
<accession>A0A7U4DJ26</accession>
<organism evidence="1 2">
    <name type="scientific">Borreliella burgdorferi 118a</name>
    <dbReference type="NCBI Taxonomy" id="476210"/>
    <lineage>
        <taxon>Bacteria</taxon>
        <taxon>Pseudomonadati</taxon>
        <taxon>Spirochaetota</taxon>
        <taxon>Spirochaetia</taxon>
        <taxon>Spirochaetales</taxon>
        <taxon>Borreliaceae</taxon>
        <taxon>Borreliella</taxon>
    </lineage>
</organism>
<name>A0A7U4DJ26_BORBG</name>
<keyword evidence="1" id="KW-0614">Plasmid</keyword>
<dbReference type="Proteomes" id="UP000006208">
    <property type="component" value="Plasmid 118a_lp54"/>
</dbReference>
<dbReference type="EMBL" id="CP001542">
    <property type="protein sequence ID" value="ACN93143.1"/>
    <property type="molecule type" value="Genomic_DNA"/>
</dbReference>